<dbReference type="STRING" id="3659.A0A0A0LFA3"/>
<dbReference type="Gene3D" id="1.10.287.110">
    <property type="entry name" value="DnaJ domain"/>
    <property type="match status" value="1"/>
</dbReference>
<dbReference type="PRINTS" id="PR00625">
    <property type="entry name" value="JDOMAIN"/>
</dbReference>
<proteinExistence type="predicted"/>
<dbReference type="GO" id="GO:0006457">
    <property type="term" value="P:protein folding"/>
    <property type="evidence" value="ECO:0007669"/>
    <property type="project" value="InterPro"/>
</dbReference>
<dbReference type="GO" id="GO:0051087">
    <property type="term" value="F:protein-folding chaperone binding"/>
    <property type="evidence" value="ECO:0000318"/>
    <property type="project" value="GO_Central"/>
</dbReference>
<dbReference type="InterPro" id="IPR002939">
    <property type="entry name" value="DnaJ_C"/>
</dbReference>
<dbReference type="Pfam" id="PF01556">
    <property type="entry name" value="DnaJ_C"/>
    <property type="match status" value="1"/>
</dbReference>
<protein>
    <recommendedName>
        <fullName evidence="2">J domain-containing protein</fullName>
    </recommendedName>
</protein>
<dbReference type="SMART" id="SM00271">
    <property type="entry name" value="DnaJ"/>
    <property type="match status" value="1"/>
</dbReference>
<dbReference type="InterPro" id="IPR051339">
    <property type="entry name" value="DnaJ_subfamily_B"/>
</dbReference>
<gene>
    <name evidence="3" type="ORF">Csa_3G731180</name>
</gene>
<dbReference type="eggNOG" id="KOG0714">
    <property type="taxonomic scope" value="Eukaryota"/>
</dbReference>
<dbReference type="Pfam" id="PF00226">
    <property type="entry name" value="DnaJ"/>
    <property type="match status" value="1"/>
</dbReference>
<sequence>MGVDYYKILQVDRNANDEDLKKVYRKLAMKWHPDKNPENKSDAEAKFKKISEAYYVLSDPQRRAVYDQLGEEGLNLKMGTPSPSGSCSSRTRHASSTGFSFDVKSGSNDLFMGLFGFPNPFGGMEHMADSRAAAYSFSDGLLGDNISPSLRHGVGLGSNYMRKGATIEKALLCSLEELYMGCVKKMKIARDAIDNTGRPTTVDKIITVNIRPGWKKGTKITFPELGDPHSRVIPSKLVLTLDEIPHRVFKRDGNDLIATQDITLVEALTGYTLHLTTLGGRNLTISIDSVVGPSYEEVVVGEGMPIPKEPSRNGNLRIKFNIKFPIKLTSEQKMGINQLLTSS</sequence>
<dbReference type="GO" id="GO:0051082">
    <property type="term" value="F:unfolded protein binding"/>
    <property type="evidence" value="ECO:0000318"/>
    <property type="project" value="GO_Central"/>
</dbReference>
<reference evidence="3 4" key="1">
    <citation type="journal article" date="2009" name="Nat. Genet.">
        <title>The genome of the cucumber, Cucumis sativus L.</title>
        <authorList>
            <person name="Huang S."/>
            <person name="Li R."/>
            <person name="Zhang Z."/>
            <person name="Li L."/>
            <person name="Gu X."/>
            <person name="Fan W."/>
            <person name="Lucas W.J."/>
            <person name="Wang X."/>
            <person name="Xie B."/>
            <person name="Ni P."/>
            <person name="Ren Y."/>
            <person name="Zhu H."/>
            <person name="Li J."/>
            <person name="Lin K."/>
            <person name="Jin W."/>
            <person name="Fei Z."/>
            <person name="Li G."/>
            <person name="Staub J."/>
            <person name="Kilian A."/>
            <person name="van der Vossen E.A."/>
            <person name="Wu Y."/>
            <person name="Guo J."/>
            <person name="He J."/>
            <person name="Jia Z."/>
            <person name="Ren Y."/>
            <person name="Tian G."/>
            <person name="Lu Y."/>
            <person name="Ruan J."/>
            <person name="Qian W."/>
            <person name="Wang M."/>
            <person name="Huang Q."/>
            <person name="Li B."/>
            <person name="Xuan Z."/>
            <person name="Cao J."/>
            <person name="Asan"/>
            <person name="Wu Z."/>
            <person name="Zhang J."/>
            <person name="Cai Q."/>
            <person name="Bai Y."/>
            <person name="Zhao B."/>
            <person name="Han Y."/>
            <person name="Li Y."/>
            <person name="Li X."/>
            <person name="Wang S."/>
            <person name="Shi Q."/>
            <person name="Liu S."/>
            <person name="Cho W.K."/>
            <person name="Kim J.Y."/>
            <person name="Xu Y."/>
            <person name="Heller-Uszynska K."/>
            <person name="Miao H."/>
            <person name="Cheng Z."/>
            <person name="Zhang S."/>
            <person name="Wu J."/>
            <person name="Yang Y."/>
            <person name="Kang H."/>
            <person name="Li M."/>
            <person name="Liang H."/>
            <person name="Ren X."/>
            <person name="Shi Z."/>
            <person name="Wen M."/>
            <person name="Jian M."/>
            <person name="Yang H."/>
            <person name="Zhang G."/>
            <person name="Yang Z."/>
            <person name="Chen R."/>
            <person name="Liu S."/>
            <person name="Li J."/>
            <person name="Ma L."/>
            <person name="Liu H."/>
            <person name="Zhou Y."/>
            <person name="Zhao J."/>
            <person name="Fang X."/>
            <person name="Li G."/>
            <person name="Fang L."/>
            <person name="Li Y."/>
            <person name="Liu D."/>
            <person name="Zheng H."/>
            <person name="Zhang Y."/>
            <person name="Qin N."/>
            <person name="Li Z."/>
            <person name="Yang G."/>
            <person name="Yang S."/>
            <person name="Bolund L."/>
            <person name="Kristiansen K."/>
            <person name="Zheng H."/>
            <person name="Li S."/>
            <person name="Zhang X."/>
            <person name="Yang H."/>
            <person name="Wang J."/>
            <person name="Sun R."/>
            <person name="Zhang B."/>
            <person name="Jiang S."/>
            <person name="Wang J."/>
            <person name="Du Y."/>
            <person name="Li S."/>
        </authorList>
    </citation>
    <scope>NUCLEOTIDE SEQUENCE [LARGE SCALE GENOMIC DNA]</scope>
    <source>
        <strain evidence="4">cv. 9930</strain>
    </source>
</reference>
<dbReference type="Proteomes" id="UP000029981">
    <property type="component" value="Chromosome 3"/>
</dbReference>
<feature type="domain" description="J" evidence="2">
    <location>
        <begin position="4"/>
        <end position="70"/>
    </location>
</feature>
<dbReference type="Gene3D" id="2.60.260.20">
    <property type="entry name" value="Urease metallochaperone UreE, N-terminal domain"/>
    <property type="match status" value="2"/>
</dbReference>
<dbReference type="FunFam" id="2.60.260.20:FF:000006">
    <property type="entry name" value="DnaJ subfamily B member 13"/>
    <property type="match status" value="1"/>
</dbReference>
<accession>A0A0A0LFA3</accession>
<dbReference type="PROSITE" id="PS50076">
    <property type="entry name" value="DNAJ_2"/>
    <property type="match status" value="1"/>
</dbReference>
<dbReference type="Gramene" id="KGN58756">
    <property type="protein sequence ID" value="KGN58756"/>
    <property type="gene ID" value="Csa_3G731180"/>
</dbReference>
<dbReference type="InterPro" id="IPR036869">
    <property type="entry name" value="J_dom_sf"/>
</dbReference>
<dbReference type="SUPFAM" id="SSF46565">
    <property type="entry name" value="Chaperone J-domain"/>
    <property type="match status" value="1"/>
</dbReference>
<dbReference type="PANTHER" id="PTHR24078:SF532">
    <property type="entry name" value="J DOMAIN-CONTAINING PROTEIN"/>
    <property type="match status" value="1"/>
</dbReference>
<dbReference type="CDD" id="cd06257">
    <property type="entry name" value="DnaJ"/>
    <property type="match status" value="1"/>
</dbReference>
<dbReference type="KEGG" id="csv:101212210"/>
<keyword evidence="4" id="KW-1185">Reference proteome</keyword>
<dbReference type="InterPro" id="IPR008971">
    <property type="entry name" value="HSP40/DnaJ_pept-bd"/>
</dbReference>
<dbReference type="InterPro" id="IPR001623">
    <property type="entry name" value="DnaJ_domain"/>
</dbReference>
<dbReference type="AlphaFoldDB" id="A0A0A0LFA3"/>
<evidence type="ECO:0000313" key="3">
    <source>
        <dbReference type="EMBL" id="KGN58756.1"/>
    </source>
</evidence>
<dbReference type="CDD" id="cd10747">
    <property type="entry name" value="DnaJ_C"/>
    <property type="match status" value="1"/>
</dbReference>
<evidence type="ECO:0000256" key="1">
    <source>
        <dbReference type="ARBA" id="ARBA00023186"/>
    </source>
</evidence>
<name>A0A0A0LFA3_CUCSA</name>
<dbReference type="EMBL" id="CM002924">
    <property type="protein sequence ID" value="KGN58756.1"/>
    <property type="molecule type" value="Genomic_DNA"/>
</dbReference>
<dbReference type="FunFam" id="2.60.260.20:FF:000002">
    <property type="entry name" value="Dnaj homolog subfamily b member"/>
    <property type="match status" value="1"/>
</dbReference>
<evidence type="ECO:0000259" key="2">
    <source>
        <dbReference type="PROSITE" id="PS50076"/>
    </source>
</evidence>
<reference evidence="3 4" key="3">
    <citation type="journal article" date="2010" name="BMC Genomics">
        <title>Transcriptome sequencing and comparative analysis of cucumber flowers with different sex types.</title>
        <authorList>
            <person name="Guo S."/>
            <person name="Zheng Y."/>
            <person name="Joung J.G."/>
            <person name="Liu S."/>
            <person name="Zhang Z."/>
            <person name="Crasta O.R."/>
            <person name="Sobral B.W."/>
            <person name="Xu Y."/>
            <person name="Huang S."/>
            <person name="Fei Z."/>
        </authorList>
    </citation>
    <scope>NUCLEOTIDE SEQUENCE [LARGE SCALE GENOMIC DNA]</scope>
    <source>
        <strain evidence="4">cv. 9930</strain>
    </source>
</reference>
<dbReference type="GO" id="GO:0005829">
    <property type="term" value="C:cytosol"/>
    <property type="evidence" value="ECO:0000318"/>
    <property type="project" value="GO_Central"/>
</dbReference>
<organism evidence="3 4">
    <name type="scientific">Cucumis sativus</name>
    <name type="common">Cucumber</name>
    <dbReference type="NCBI Taxonomy" id="3659"/>
    <lineage>
        <taxon>Eukaryota</taxon>
        <taxon>Viridiplantae</taxon>
        <taxon>Streptophyta</taxon>
        <taxon>Embryophyta</taxon>
        <taxon>Tracheophyta</taxon>
        <taxon>Spermatophyta</taxon>
        <taxon>Magnoliopsida</taxon>
        <taxon>eudicotyledons</taxon>
        <taxon>Gunneridae</taxon>
        <taxon>Pentapetalae</taxon>
        <taxon>rosids</taxon>
        <taxon>fabids</taxon>
        <taxon>Cucurbitales</taxon>
        <taxon>Cucurbitaceae</taxon>
        <taxon>Benincaseae</taxon>
        <taxon>Cucumis</taxon>
    </lineage>
</organism>
<reference evidence="3 4" key="2">
    <citation type="journal article" date="2009" name="PLoS ONE">
        <title>An integrated genetic and cytogenetic map of the cucumber genome.</title>
        <authorList>
            <person name="Ren Y."/>
            <person name="Zhang Z."/>
            <person name="Liu J."/>
            <person name="Staub J.E."/>
            <person name="Han Y."/>
            <person name="Cheng Z."/>
            <person name="Li X."/>
            <person name="Lu J."/>
            <person name="Miao H."/>
            <person name="Kang H."/>
            <person name="Xie B."/>
            <person name="Gu X."/>
            <person name="Wang X."/>
            <person name="Du Y."/>
            <person name="Jin W."/>
            <person name="Huang S."/>
        </authorList>
    </citation>
    <scope>NUCLEOTIDE SEQUENCE [LARGE SCALE GENOMIC DNA]</scope>
    <source>
        <strain evidence="4">cv. 9930</strain>
    </source>
</reference>
<dbReference type="OrthoDB" id="550424at2759"/>
<reference evidence="3 4" key="4">
    <citation type="journal article" date="2011" name="BMC Genomics">
        <title>RNA-Seq improves annotation of protein-coding genes in the cucumber genome.</title>
        <authorList>
            <person name="Li Z."/>
            <person name="Zhang Z."/>
            <person name="Yan P."/>
            <person name="Huang S."/>
            <person name="Fei Z."/>
            <person name="Lin K."/>
        </authorList>
    </citation>
    <scope>NUCLEOTIDE SEQUENCE [LARGE SCALE GENOMIC DNA]</scope>
    <source>
        <strain evidence="4">cv. 9930</strain>
    </source>
</reference>
<dbReference type="PANTHER" id="PTHR24078">
    <property type="entry name" value="DNAJ HOMOLOG SUBFAMILY C MEMBER"/>
    <property type="match status" value="1"/>
</dbReference>
<evidence type="ECO:0000313" key="4">
    <source>
        <dbReference type="Proteomes" id="UP000029981"/>
    </source>
</evidence>
<keyword evidence="1" id="KW-0143">Chaperone</keyword>
<dbReference type="SUPFAM" id="SSF49493">
    <property type="entry name" value="HSP40/DnaJ peptide-binding domain"/>
    <property type="match status" value="2"/>
</dbReference>